<dbReference type="GeneID" id="54360170"/>
<proteinExistence type="predicted"/>
<feature type="compositionally biased region" description="Basic and acidic residues" evidence="4">
    <location>
        <begin position="29"/>
        <end position="38"/>
    </location>
</feature>
<dbReference type="OrthoDB" id="442863at2759"/>
<name>A0A6J3MJV6_9PEZI</name>
<keyword evidence="8" id="KW-1185">Reference proteome</keyword>
<feature type="domain" description="Pop1 N-terminal" evidence="5">
    <location>
        <begin position="59"/>
        <end position="279"/>
    </location>
</feature>
<dbReference type="GO" id="GO:0005655">
    <property type="term" value="C:nucleolar ribonuclease P complex"/>
    <property type="evidence" value="ECO:0007669"/>
    <property type="project" value="InterPro"/>
</dbReference>
<protein>
    <submittedName>
        <fullName evidence="9">POPLD-domain-containing protein</fullName>
    </submittedName>
</protein>
<reference evidence="9" key="2">
    <citation type="submission" date="2020-04" db="EMBL/GenBank/DDBJ databases">
        <authorList>
            <consortium name="NCBI Genome Project"/>
        </authorList>
    </citation>
    <scope>NUCLEOTIDE SEQUENCE</scope>
    <source>
        <strain evidence="9">CBS 342.82</strain>
    </source>
</reference>
<dbReference type="InterPro" id="IPR039182">
    <property type="entry name" value="Pop1"/>
</dbReference>
<feature type="compositionally biased region" description="Basic and acidic residues" evidence="4">
    <location>
        <begin position="10"/>
        <end position="23"/>
    </location>
</feature>
<feature type="region of interest" description="Disordered" evidence="4">
    <location>
        <begin position="609"/>
        <end position="630"/>
    </location>
</feature>
<dbReference type="Pfam" id="PF06978">
    <property type="entry name" value="POP1_N"/>
    <property type="match status" value="1"/>
</dbReference>
<evidence type="ECO:0000259" key="5">
    <source>
        <dbReference type="Pfam" id="PF06978"/>
    </source>
</evidence>
<dbReference type="Proteomes" id="UP000504637">
    <property type="component" value="Unplaced"/>
</dbReference>
<dbReference type="AlphaFoldDB" id="A0A6J3MJV6"/>
<evidence type="ECO:0000313" key="9">
    <source>
        <dbReference type="RefSeq" id="XP_033464263.1"/>
    </source>
</evidence>
<dbReference type="Pfam" id="PF08170">
    <property type="entry name" value="POPLD"/>
    <property type="match status" value="1"/>
</dbReference>
<dbReference type="Pfam" id="PF22770">
    <property type="entry name" value="POP1_C"/>
    <property type="match status" value="1"/>
</dbReference>
<comment type="subcellular location">
    <subcellularLocation>
        <location evidence="1">Nucleus</location>
    </subcellularLocation>
</comment>
<dbReference type="InterPro" id="IPR055079">
    <property type="entry name" value="POP1_C"/>
</dbReference>
<dbReference type="InterPro" id="IPR009723">
    <property type="entry name" value="Pop1_N"/>
</dbReference>
<dbReference type="PANTHER" id="PTHR22731">
    <property type="entry name" value="RIBONUCLEASES P/MRP PROTEIN SUBUNIT POP1"/>
    <property type="match status" value="1"/>
</dbReference>
<evidence type="ECO:0000256" key="3">
    <source>
        <dbReference type="ARBA" id="ARBA00023242"/>
    </source>
</evidence>
<evidence type="ECO:0000313" key="8">
    <source>
        <dbReference type="Proteomes" id="UP000504637"/>
    </source>
</evidence>
<gene>
    <name evidence="9" type="ORF">K489DRAFT_348385</name>
</gene>
<feature type="region of interest" description="Disordered" evidence="4">
    <location>
        <begin position="150"/>
        <end position="173"/>
    </location>
</feature>
<dbReference type="RefSeq" id="XP_033464263.1">
    <property type="nucleotide sequence ID" value="XM_033602370.1"/>
</dbReference>
<reference evidence="9" key="1">
    <citation type="submission" date="2020-01" db="EMBL/GenBank/DDBJ databases">
        <authorList>
            <consortium name="DOE Joint Genome Institute"/>
            <person name="Haridas S."/>
            <person name="Albert R."/>
            <person name="Binder M."/>
            <person name="Bloem J."/>
            <person name="Labutti K."/>
            <person name="Salamov A."/>
            <person name="Andreopoulos B."/>
            <person name="Baker S.E."/>
            <person name="Barry K."/>
            <person name="Bills G."/>
            <person name="Bluhm B.H."/>
            <person name="Cannon C."/>
            <person name="Castanera R."/>
            <person name="Culley D.E."/>
            <person name="Daum C."/>
            <person name="Ezra D."/>
            <person name="Gonzalez J.B."/>
            <person name="Henrissat B."/>
            <person name="Kuo A."/>
            <person name="Liang C."/>
            <person name="Lipzen A."/>
            <person name="Lutzoni F."/>
            <person name="Magnuson J."/>
            <person name="Mondo S."/>
            <person name="Nolan M."/>
            <person name="Ohm R."/>
            <person name="Pangilinan J."/>
            <person name="Park H.-J."/>
            <person name="Ramirez L."/>
            <person name="Alfaro M."/>
            <person name="Sun H."/>
            <person name="Tritt A."/>
            <person name="Yoshinaga Y."/>
            <person name="Zwiers L.-H."/>
            <person name="Turgeon B.G."/>
            <person name="Goodwin S.B."/>
            <person name="Spatafora J.W."/>
            <person name="Crous P.W."/>
            <person name="Grigoriev I.V."/>
        </authorList>
    </citation>
    <scope>NUCLEOTIDE SEQUENCE</scope>
    <source>
        <strain evidence="9">CBS 342.82</strain>
    </source>
</reference>
<dbReference type="InterPro" id="IPR012590">
    <property type="entry name" value="POPLD_dom"/>
</dbReference>
<evidence type="ECO:0000259" key="7">
    <source>
        <dbReference type="Pfam" id="PF22770"/>
    </source>
</evidence>
<sequence>MNDSSKKRKVPAEKPTNRKDQLNKRPKVDHRAKQRDARTLSTQVSSKAFKNGELDVDKFVKAREYEIRALEEGMSRSKLSGNKRAFQQVPKDLRRRTASHNVKRVPKRLRVKAKREMLEDSTPTVTARRRKPTRHMRLRLETVKRLRALNSTKKGKAATKNSESRDATTVSGQETGLSGNVEIATKNTVRKPRLKKASLASPPVAKAKFRKRQVHKSWLPTHMFHTKRAHMSLPSQPLWRFAIPLSPTIKCYRPTHRSANERGAIAWDTSYFATIGLQGQQRSIDGLLRAMGVLDMGDDCRSRRWHKGTRVWEGYLREREDQHKLIAPATVIWAVETSDPKQQKARPTEEHTRKVLLRIHPSAFMQTWEELLRLSKVAKPQVKVEDLRFEIGSIEITGPGATETLLGALWPTKTHDASKATRTAEDVWNSLNGLNNPSMLPQNALLAFDIQDPRLHHPPRTIKPPTSSEHELDLLNVLAEWPVDETHEAAKIFDRQARLKASSSLPSQKAINRRRTLAVPGQYPESLVNDPSIPTLLYCVADSAKSPAKWVVLLPWRCVLPVWYSIMYYPLSSGGQPRFGGLQQIRQLAFEAGRPWFPADFPGTAAGMTWESSERKRREDEWRRRPKSKRTNWDAVDLGEGRRGEIGIGWACDWERLVLGAPTIRSDSNPGDTSPEGATAADQPRESSTSPKFIQVPRDDVKGPLPLNALAAVSIILTNRGVPETCARIYRLPTSPFHRKQWLSLRTSGGKQQNRARIGIPRIADDTPPHIAQQRLAQSLLAPIRPGQCDYPTCPGEEDLIGFVTSGNFNLGEGKGTGVGNILLSKIPRALKGEAEIDRWCVVRNAGESIGRLAQWTFAS</sequence>
<feature type="domain" description="POP1 C-terminal" evidence="7">
    <location>
        <begin position="709"/>
        <end position="857"/>
    </location>
</feature>
<dbReference type="PANTHER" id="PTHR22731:SF3">
    <property type="entry name" value="RIBONUCLEASES P_MRP PROTEIN SUBUNIT POP1"/>
    <property type="match status" value="1"/>
</dbReference>
<dbReference type="GO" id="GO:0001682">
    <property type="term" value="P:tRNA 5'-leader removal"/>
    <property type="evidence" value="ECO:0007669"/>
    <property type="project" value="InterPro"/>
</dbReference>
<dbReference type="GO" id="GO:0000172">
    <property type="term" value="C:ribonuclease MRP complex"/>
    <property type="evidence" value="ECO:0007669"/>
    <property type="project" value="InterPro"/>
</dbReference>
<evidence type="ECO:0000256" key="2">
    <source>
        <dbReference type="ARBA" id="ARBA00022694"/>
    </source>
</evidence>
<accession>A0A6J3MJV6</accession>
<evidence type="ECO:0000259" key="6">
    <source>
        <dbReference type="Pfam" id="PF08170"/>
    </source>
</evidence>
<keyword evidence="2" id="KW-0819">tRNA processing</keyword>
<evidence type="ECO:0000256" key="4">
    <source>
        <dbReference type="SAM" id="MobiDB-lite"/>
    </source>
</evidence>
<feature type="compositionally biased region" description="Basic and acidic residues" evidence="4">
    <location>
        <begin position="612"/>
        <end position="623"/>
    </location>
</feature>
<feature type="region of interest" description="Disordered" evidence="4">
    <location>
        <begin position="1"/>
        <end position="44"/>
    </location>
</feature>
<organism evidence="9">
    <name type="scientific">Dissoconium aciculare CBS 342.82</name>
    <dbReference type="NCBI Taxonomy" id="1314786"/>
    <lineage>
        <taxon>Eukaryota</taxon>
        <taxon>Fungi</taxon>
        <taxon>Dikarya</taxon>
        <taxon>Ascomycota</taxon>
        <taxon>Pezizomycotina</taxon>
        <taxon>Dothideomycetes</taxon>
        <taxon>Dothideomycetidae</taxon>
        <taxon>Mycosphaerellales</taxon>
        <taxon>Dissoconiaceae</taxon>
        <taxon>Dissoconium</taxon>
    </lineage>
</organism>
<feature type="domain" description="POPLD" evidence="6">
    <location>
        <begin position="549"/>
        <end position="654"/>
    </location>
</feature>
<reference evidence="9" key="3">
    <citation type="submission" date="2025-08" db="UniProtKB">
        <authorList>
            <consortium name="RefSeq"/>
        </authorList>
    </citation>
    <scope>IDENTIFICATION</scope>
    <source>
        <strain evidence="9">CBS 342.82</strain>
    </source>
</reference>
<keyword evidence="3" id="KW-0539">Nucleus</keyword>
<feature type="region of interest" description="Disordered" evidence="4">
    <location>
        <begin position="663"/>
        <end position="699"/>
    </location>
</feature>
<evidence type="ECO:0000256" key="1">
    <source>
        <dbReference type="ARBA" id="ARBA00004123"/>
    </source>
</evidence>